<proteinExistence type="predicted"/>
<name>A0A5B6WQH6_9ROSI</name>
<dbReference type="AlphaFoldDB" id="A0A5B6WQH6"/>
<accession>A0A5B6WQH6</accession>
<protein>
    <submittedName>
        <fullName evidence="1">Uncharacterized protein</fullName>
    </submittedName>
</protein>
<gene>
    <name evidence="1" type="ORF">EPI10_006234</name>
</gene>
<keyword evidence="2" id="KW-1185">Reference proteome</keyword>
<dbReference type="Proteomes" id="UP000325315">
    <property type="component" value="Unassembled WGS sequence"/>
</dbReference>
<reference evidence="2" key="1">
    <citation type="journal article" date="2019" name="Plant Biotechnol. J.">
        <title>Genome sequencing of the Australian wild diploid species Gossypium australe highlights disease resistance and delayed gland morphogenesis.</title>
        <authorList>
            <person name="Cai Y."/>
            <person name="Cai X."/>
            <person name="Wang Q."/>
            <person name="Wang P."/>
            <person name="Zhang Y."/>
            <person name="Cai C."/>
            <person name="Xu Y."/>
            <person name="Wang K."/>
            <person name="Zhou Z."/>
            <person name="Wang C."/>
            <person name="Geng S."/>
            <person name="Li B."/>
            <person name="Dong Q."/>
            <person name="Hou Y."/>
            <person name="Wang H."/>
            <person name="Ai P."/>
            <person name="Liu Z."/>
            <person name="Yi F."/>
            <person name="Sun M."/>
            <person name="An G."/>
            <person name="Cheng J."/>
            <person name="Zhang Y."/>
            <person name="Shi Q."/>
            <person name="Xie Y."/>
            <person name="Shi X."/>
            <person name="Chang Y."/>
            <person name="Huang F."/>
            <person name="Chen Y."/>
            <person name="Hong S."/>
            <person name="Mi L."/>
            <person name="Sun Q."/>
            <person name="Zhang L."/>
            <person name="Zhou B."/>
            <person name="Peng R."/>
            <person name="Zhang X."/>
            <person name="Liu F."/>
        </authorList>
    </citation>
    <scope>NUCLEOTIDE SEQUENCE [LARGE SCALE GENOMIC DNA]</scope>
    <source>
        <strain evidence="2">cv. PA1801</strain>
    </source>
</reference>
<sequence length="183" mass="21449">MLLLWMSSGVCHDTLGQCRDIGCSFVLSPFCSLCCNIEPPMLQHNSLSVKTSLICNTELRKIRESLYKAWEHFKLMLCNCPYHGLQDWLQLKYSTLDLTGIYTLVLIEHPLEYSCQRLMSSDSHIEPNKWQRTLSLERISINKSSKGPDNESNHMEVNYVRNRGYNPFSNSYNPRWHYHPNFR</sequence>
<dbReference type="OrthoDB" id="10614423at2759"/>
<evidence type="ECO:0000313" key="1">
    <source>
        <dbReference type="EMBL" id="KAA3484129.1"/>
    </source>
</evidence>
<evidence type="ECO:0000313" key="2">
    <source>
        <dbReference type="Proteomes" id="UP000325315"/>
    </source>
</evidence>
<comment type="caution">
    <text evidence="1">The sequence shown here is derived from an EMBL/GenBank/DDBJ whole genome shotgun (WGS) entry which is preliminary data.</text>
</comment>
<dbReference type="EMBL" id="SMMG02000002">
    <property type="protein sequence ID" value="KAA3484129.1"/>
    <property type="molecule type" value="Genomic_DNA"/>
</dbReference>
<organism evidence="1 2">
    <name type="scientific">Gossypium australe</name>
    <dbReference type="NCBI Taxonomy" id="47621"/>
    <lineage>
        <taxon>Eukaryota</taxon>
        <taxon>Viridiplantae</taxon>
        <taxon>Streptophyta</taxon>
        <taxon>Embryophyta</taxon>
        <taxon>Tracheophyta</taxon>
        <taxon>Spermatophyta</taxon>
        <taxon>Magnoliopsida</taxon>
        <taxon>eudicotyledons</taxon>
        <taxon>Gunneridae</taxon>
        <taxon>Pentapetalae</taxon>
        <taxon>rosids</taxon>
        <taxon>malvids</taxon>
        <taxon>Malvales</taxon>
        <taxon>Malvaceae</taxon>
        <taxon>Malvoideae</taxon>
        <taxon>Gossypium</taxon>
    </lineage>
</organism>